<evidence type="ECO:0000256" key="1">
    <source>
        <dbReference type="SAM" id="SignalP"/>
    </source>
</evidence>
<dbReference type="Proteomes" id="UP000593567">
    <property type="component" value="Unassembled WGS sequence"/>
</dbReference>
<keyword evidence="3" id="KW-1185">Reference proteome</keyword>
<protein>
    <submittedName>
        <fullName evidence="2">Uncharacterized protein</fullName>
    </submittedName>
</protein>
<gene>
    <name evidence="2" type="ORF">EB796_011823</name>
</gene>
<sequence length="120" mass="13172">METPSMGILAVVFNLMQLVSASPTEYAVEHKFSPESQFSSRGTLKCFPSTKLQCSMYDDTNLLKSFESLTINTLPNQEIMSVSLLTPVPTCNGTLAKSLSKRSVSVKTRIEIVDPLTPPE</sequence>
<evidence type="ECO:0000313" key="2">
    <source>
        <dbReference type="EMBL" id="KAF6029886.1"/>
    </source>
</evidence>
<accession>A0A7J7JX05</accession>
<organism evidence="2 3">
    <name type="scientific">Bugula neritina</name>
    <name type="common">Brown bryozoan</name>
    <name type="synonym">Sertularia neritina</name>
    <dbReference type="NCBI Taxonomy" id="10212"/>
    <lineage>
        <taxon>Eukaryota</taxon>
        <taxon>Metazoa</taxon>
        <taxon>Spiralia</taxon>
        <taxon>Lophotrochozoa</taxon>
        <taxon>Bryozoa</taxon>
        <taxon>Gymnolaemata</taxon>
        <taxon>Cheilostomatida</taxon>
        <taxon>Flustrina</taxon>
        <taxon>Buguloidea</taxon>
        <taxon>Bugulidae</taxon>
        <taxon>Bugula</taxon>
    </lineage>
</organism>
<evidence type="ECO:0000313" key="3">
    <source>
        <dbReference type="Proteomes" id="UP000593567"/>
    </source>
</evidence>
<name>A0A7J7JX05_BUGNE</name>
<feature type="signal peptide" evidence="1">
    <location>
        <begin position="1"/>
        <end position="21"/>
    </location>
</feature>
<feature type="chain" id="PRO_5029840456" evidence="1">
    <location>
        <begin position="22"/>
        <end position="120"/>
    </location>
</feature>
<dbReference type="EMBL" id="VXIV02001782">
    <property type="protein sequence ID" value="KAF6029886.1"/>
    <property type="molecule type" value="Genomic_DNA"/>
</dbReference>
<comment type="caution">
    <text evidence="2">The sequence shown here is derived from an EMBL/GenBank/DDBJ whole genome shotgun (WGS) entry which is preliminary data.</text>
</comment>
<dbReference type="AlphaFoldDB" id="A0A7J7JX05"/>
<reference evidence="2" key="1">
    <citation type="submission" date="2020-06" db="EMBL/GenBank/DDBJ databases">
        <title>Draft genome of Bugula neritina, a colonial animal packing powerful symbionts and potential medicines.</title>
        <authorList>
            <person name="Rayko M."/>
        </authorList>
    </citation>
    <scope>NUCLEOTIDE SEQUENCE [LARGE SCALE GENOMIC DNA]</scope>
    <source>
        <strain evidence="2">Kwan_BN1</strain>
    </source>
</reference>
<keyword evidence="1" id="KW-0732">Signal</keyword>
<proteinExistence type="predicted"/>